<evidence type="ECO:0000256" key="2">
    <source>
        <dbReference type="ARBA" id="ARBA00022692"/>
    </source>
</evidence>
<comment type="subcellular location">
    <subcellularLocation>
        <location evidence="1">Membrane</location>
    </subcellularLocation>
</comment>
<evidence type="ECO:0000259" key="6">
    <source>
        <dbReference type="PROSITE" id="PS51778"/>
    </source>
</evidence>
<dbReference type="EMBL" id="HBHQ01005465">
    <property type="protein sequence ID" value="CAD9811834.1"/>
    <property type="molecule type" value="Transcribed_RNA"/>
</dbReference>
<dbReference type="PANTHER" id="PTHR47666">
    <property type="entry name" value="PROTEIN VASCULAR ASSOCIATED DEATH 1, CHLOROPLASTIC"/>
    <property type="match status" value="1"/>
</dbReference>
<gene>
    <name evidence="7" type="ORF">ASEP1449_LOCUS3659</name>
</gene>
<evidence type="ECO:0000313" key="7">
    <source>
        <dbReference type="EMBL" id="CAD9811834.1"/>
    </source>
</evidence>
<keyword evidence="4" id="KW-0472">Membrane</keyword>
<evidence type="ECO:0000256" key="4">
    <source>
        <dbReference type="ARBA" id="ARBA00023136"/>
    </source>
</evidence>
<proteinExistence type="predicted"/>
<dbReference type="PROSITE" id="PS51778">
    <property type="entry name" value="VAST"/>
    <property type="match status" value="1"/>
</dbReference>
<feature type="compositionally biased region" description="Low complexity" evidence="5">
    <location>
        <begin position="1"/>
        <end position="16"/>
    </location>
</feature>
<organism evidence="7">
    <name type="scientific">Attheya septentrionalis</name>
    <dbReference type="NCBI Taxonomy" id="420275"/>
    <lineage>
        <taxon>Eukaryota</taxon>
        <taxon>Sar</taxon>
        <taxon>Stramenopiles</taxon>
        <taxon>Ochrophyta</taxon>
        <taxon>Bacillariophyta</taxon>
        <taxon>Coscinodiscophyceae</taxon>
        <taxon>Chaetocerotophycidae</taxon>
        <taxon>Chaetocerotales</taxon>
        <taxon>Attheyaceae</taxon>
        <taxon>Attheya</taxon>
    </lineage>
</organism>
<dbReference type="Gene3D" id="2.30.29.30">
    <property type="entry name" value="Pleckstrin-homology domain (PH domain)/Phosphotyrosine-binding domain (PTB)"/>
    <property type="match status" value="1"/>
</dbReference>
<feature type="domain" description="VASt" evidence="6">
    <location>
        <begin position="271"/>
        <end position="443"/>
    </location>
</feature>
<evidence type="ECO:0000256" key="1">
    <source>
        <dbReference type="ARBA" id="ARBA00004370"/>
    </source>
</evidence>
<reference evidence="7" key="1">
    <citation type="submission" date="2021-01" db="EMBL/GenBank/DDBJ databases">
        <authorList>
            <person name="Corre E."/>
            <person name="Pelletier E."/>
            <person name="Niang G."/>
            <person name="Scheremetjew M."/>
            <person name="Finn R."/>
            <person name="Kale V."/>
            <person name="Holt S."/>
            <person name="Cochrane G."/>
            <person name="Meng A."/>
            <person name="Brown T."/>
            <person name="Cohen L."/>
        </authorList>
    </citation>
    <scope>NUCLEOTIDE SEQUENCE</scope>
    <source>
        <strain evidence="7">CCMP2084</strain>
    </source>
</reference>
<sequence length="519" mass="57325">MSSSLSRMNSHSSLDSINGTDEQSGSDFDRCKSKDSSVSGRASSLFEADLVGQVVQEFPCLCTFKDGQWKGTLFATQKALCFDSPSVIFGLGGTRVIIPWGNVTAIGEEGQESINIHFNEDQPYMFTPVNQDKVTILDTLAHLRNKHNLENGRREKDDGEEDSPKTSAPSVKFGNLKSVSSCASDIGTSSDASFSTNEATEEQYLAACAVAAISGLRSMSAVMASNKYKPQLAVKTEELEESRSSNINMQFVSSSLEVQQAWRNERDSENLGEIGISELALSCDLEHFFHEFLVDQAPYSIPLFMGKDGDFELHTTPWKVVSDGTGELTRTISYSHPIKAPMAPPSAHATKTQTCQVYGDAGICLKTRTIVIDVPMTDCFHVLDRILVCPMPDGGVSVTADFKIHFVKQTIFKHIIYSTTKGDFISWFDGLAQMMQDALQRKLLSPRKELTEEKYDSVDPVEEVVTWGDRICGNNDNALQMLQILCMTLIVIQIVSFLELRSMKESIRNLEMIAKSCGK</sequence>
<name>A0A7S2XMZ9_9STRA</name>
<accession>A0A7S2XMZ9</accession>
<dbReference type="GO" id="GO:0016020">
    <property type="term" value="C:membrane"/>
    <property type="evidence" value="ECO:0007669"/>
    <property type="project" value="UniProtKB-SubCell"/>
</dbReference>
<feature type="region of interest" description="Disordered" evidence="5">
    <location>
        <begin position="1"/>
        <end position="32"/>
    </location>
</feature>
<dbReference type="PANTHER" id="PTHR47666:SF1">
    <property type="entry name" value="PROTEIN VASCULAR ASSOCIATED DEATH 1, CHLOROPLASTIC"/>
    <property type="match status" value="1"/>
</dbReference>
<feature type="region of interest" description="Disordered" evidence="5">
    <location>
        <begin position="147"/>
        <end position="173"/>
    </location>
</feature>
<evidence type="ECO:0000256" key="3">
    <source>
        <dbReference type="ARBA" id="ARBA00022989"/>
    </source>
</evidence>
<dbReference type="Pfam" id="PF16016">
    <property type="entry name" value="VASt"/>
    <property type="match status" value="1"/>
</dbReference>
<dbReference type="AlphaFoldDB" id="A0A7S2XMZ9"/>
<keyword evidence="3" id="KW-1133">Transmembrane helix</keyword>
<feature type="compositionally biased region" description="Polar residues" evidence="5">
    <location>
        <begin position="17"/>
        <end position="26"/>
    </location>
</feature>
<dbReference type="InterPro" id="IPR031968">
    <property type="entry name" value="VASt"/>
</dbReference>
<evidence type="ECO:0000256" key="5">
    <source>
        <dbReference type="SAM" id="MobiDB-lite"/>
    </source>
</evidence>
<dbReference type="InterPro" id="IPR011993">
    <property type="entry name" value="PH-like_dom_sf"/>
</dbReference>
<feature type="compositionally biased region" description="Basic and acidic residues" evidence="5">
    <location>
        <begin position="147"/>
        <end position="157"/>
    </location>
</feature>
<protein>
    <recommendedName>
        <fullName evidence="6">VASt domain-containing protein</fullName>
    </recommendedName>
</protein>
<keyword evidence="2" id="KW-0812">Transmembrane</keyword>